<dbReference type="Proteomes" id="UP000483672">
    <property type="component" value="Unassembled WGS sequence"/>
</dbReference>
<organism evidence="2 3">
    <name type="scientific">Orbilia oligospora</name>
    <name type="common">Nematode-trapping fungus</name>
    <name type="synonym">Arthrobotrys oligospora</name>
    <dbReference type="NCBI Taxonomy" id="2813651"/>
    <lineage>
        <taxon>Eukaryota</taxon>
        <taxon>Fungi</taxon>
        <taxon>Dikarya</taxon>
        <taxon>Ascomycota</taxon>
        <taxon>Pezizomycotina</taxon>
        <taxon>Orbiliomycetes</taxon>
        <taxon>Orbiliales</taxon>
        <taxon>Orbiliaceae</taxon>
        <taxon>Orbilia</taxon>
    </lineage>
</organism>
<feature type="compositionally biased region" description="Polar residues" evidence="1">
    <location>
        <begin position="40"/>
        <end position="55"/>
    </location>
</feature>
<evidence type="ECO:0000313" key="2">
    <source>
        <dbReference type="EMBL" id="KAF3210908.1"/>
    </source>
</evidence>
<evidence type="ECO:0000313" key="3">
    <source>
        <dbReference type="Proteomes" id="UP000483672"/>
    </source>
</evidence>
<name>A0A7C8UIU2_ORBOL</name>
<gene>
    <name evidence="2" type="ORF">TWF191_011027</name>
</gene>
<comment type="caution">
    <text evidence="2">The sequence shown here is derived from an EMBL/GenBank/DDBJ whole genome shotgun (WGS) entry which is preliminary data.</text>
</comment>
<sequence>MKSESDDDSLMVMTIIDDSSTDDLSSQKPAPESSPRILTPVSSHETVSASTTSPQLKVDNEENPAVQEEESATVSISEAPKAERVENVLDGFDGPKVRRYLLTEDHNFTILNNDKPQGRLSKYLVSKDVLSVSSPVLRSLIKPSTRNQTAQAQEQGCENVNAPPTAIMRTDNILQLEHDEYSLYRILKIIHFHSTVDRLHNLSFKAWKDLTVLAETYQWTRALQPWKSIWIANHRASFLLPGYEDWLYLSKVYGRESDYEVDVLITTLSLHCHFDGTRISRYDSTQRSTKVLNTKLWPEERKARILSLRESKIEHMLSCLEALELMLGSQGDSELGRKLCDSGNSNTCRALAYGSLLQSIRASELDPEFSEWEGSVAELHEQIESLTFSTLGIVIKEHKCVIQGLKKSLSSCLTSFELLDLQSRYDEIILRASSL</sequence>
<dbReference type="EMBL" id="WIPF01000091">
    <property type="protein sequence ID" value="KAF3210908.1"/>
    <property type="molecule type" value="Genomic_DNA"/>
</dbReference>
<feature type="compositionally biased region" description="Low complexity" evidence="1">
    <location>
        <begin position="14"/>
        <end position="26"/>
    </location>
</feature>
<evidence type="ECO:0000256" key="1">
    <source>
        <dbReference type="SAM" id="MobiDB-lite"/>
    </source>
</evidence>
<reference evidence="2 3" key="1">
    <citation type="submission" date="2019-06" db="EMBL/GenBank/DDBJ databases">
        <authorList>
            <person name="Palmer J.M."/>
        </authorList>
    </citation>
    <scope>NUCLEOTIDE SEQUENCE [LARGE SCALE GENOMIC DNA]</scope>
    <source>
        <strain evidence="2 3">TWF191</strain>
    </source>
</reference>
<feature type="region of interest" description="Disordered" evidence="1">
    <location>
        <begin position="1"/>
        <end position="79"/>
    </location>
</feature>
<protein>
    <submittedName>
        <fullName evidence="2">Uncharacterized protein</fullName>
    </submittedName>
</protein>
<proteinExistence type="predicted"/>
<dbReference type="AlphaFoldDB" id="A0A7C8UIU2"/>
<accession>A0A7C8UIU2</accession>